<dbReference type="Pfam" id="PF06985">
    <property type="entry name" value="HET"/>
    <property type="match status" value="1"/>
</dbReference>
<dbReference type="EMBL" id="KV745353">
    <property type="protein sequence ID" value="OCK75174.1"/>
    <property type="molecule type" value="Genomic_DNA"/>
</dbReference>
<evidence type="ECO:0000313" key="4">
    <source>
        <dbReference type="Proteomes" id="UP000250266"/>
    </source>
</evidence>
<dbReference type="InterPro" id="IPR052895">
    <property type="entry name" value="HetReg/Transcr_Mod"/>
</dbReference>
<dbReference type="Proteomes" id="UP000250266">
    <property type="component" value="Unassembled WGS sequence"/>
</dbReference>
<protein>
    <recommendedName>
        <fullName evidence="2">Heterokaryon incompatibility domain-containing protein</fullName>
    </recommendedName>
</protein>
<organism evidence="3 4">
    <name type="scientific">Lepidopterella palustris CBS 459.81</name>
    <dbReference type="NCBI Taxonomy" id="1314670"/>
    <lineage>
        <taxon>Eukaryota</taxon>
        <taxon>Fungi</taxon>
        <taxon>Dikarya</taxon>
        <taxon>Ascomycota</taxon>
        <taxon>Pezizomycotina</taxon>
        <taxon>Dothideomycetes</taxon>
        <taxon>Pleosporomycetidae</taxon>
        <taxon>Mytilinidiales</taxon>
        <taxon>Argynnaceae</taxon>
        <taxon>Lepidopterella</taxon>
    </lineage>
</organism>
<evidence type="ECO:0000313" key="3">
    <source>
        <dbReference type="EMBL" id="OCK75174.1"/>
    </source>
</evidence>
<dbReference type="OrthoDB" id="4850726at2759"/>
<keyword evidence="1" id="KW-0732">Signal</keyword>
<dbReference type="PANTHER" id="PTHR24148">
    <property type="entry name" value="ANKYRIN REPEAT DOMAIN-CONTAINING PROTEIN 39 HOMOLOG-RELATED"/>
    <property type="match status" value="1"/>
</dbReference>
<dbReference type="InterPro" id="IPR010730">
    <property type="entry name" value="HET"/>
</dbReference>
<name>A0A8E2E0Q7_9PEZI</name>
<feature type="chain" id="PRO_5034953112" description="Heterokaryon incompatibility domain-containing protein" evidence="1">
    <location>
        <begin position="19"/>
        <end position="236"/>
    </location>
</feature>
<reference evidence="3 4" key="1">
    <citation type="journal article" date="2016" name="Nat. Commun.">
        <title>Ectomycorrhizal ecology is imprinted in the genome of the dominant symbiotic fungus Cenococcum geophilum.</title>
        <authorList>
            <consortium name="DOE Joint Genome Institute"/>
            <person name="Peter M."/>
            <person name="Kohler A."/>
            <person name="Ohm R.A."/>
            <person name="Kuo A."/>
            <person name="Krutzmann J."/>
            <person name="Morin E."/>
            <person name="Arend M."/>
            <person name="Barry K.W."/>
            <person name="Binder M."/>
            <person name="Choi C."/>
            <person name="Clum A."/>
            <person name="Copeland A."/>
            <person name="Grisel N."/>
            <person name="Haridas S."/>
            <person name="Kipfer T."/>
            <person name="LaButti K."/>
            <person name="Lindquist E."/>
            <person name="Lipzen A."/>
            <person name="Maire R."/>
            <person name="Meier B."/>
            <person name="Mihaltcheva S."/>
            <person name="Molinier V."/>
            <person name="Murat C."/>
            <person name="Poggeler S."/>
            <person name="Quandt C.A."/>
            <person name="Sperisen C."/>
            <person name="Tritt A."/>
            <person name="Tisserant E."/>
            <person name="Crous P.W."/>
            <person name="Henrissat B."/>
            <person name="Nehls U."/>
            <person name="Egli S."/>
            <person name="Spatafora J.W."/>
            <person name="Grigoriev I.V."/>
            <person name="Martin F.M."/>
        </authorList>
    </citation>
    <scope>NUCLEOTIDE SEQUENCE [LARGE SCALE GENOMIC DNA]</scope>
    <source>
        <strain evidence="3 4">CBS 459.81</strain>
    </source>
</reference>
<dbReference type="AlphaFoldDB" id="A0A8E2E0Q7"/>
<sequence length="236" mass="27294">MALPSTLLISWQFGPVIALLTAKLVNWTTTSVWPIEFCRPLFSENADFRYTWGNYGALSYIWGPSVPNQYTIVNGRLTQVTENFEAALKSFRDRQLARKGFKIWVDAICIDQDDLKERNHQISMINKLYNFAYGTVPRYKLTKVALSNINSQTFKALGYFFARPYWARIWIIQELSVVQKETRLICGKESIILQALSDVLDLFLTDWDRFLSGIQATSDEKFQHTGNTFILPTRLQ</sequence>
<evidence type="ECO:0000259" key="2">
    <source>
        <dbReference type="Pfam" id="PF06985"/>
    </source>
</evidence>
<evidence type="ECO:0000256" key="1">
    <source>
        <dbReference type="SAM" id="SignalP"/>
    </source>
</evidence>
<proteinExistence type="predicted"/>
<feature type="signal peptide" evidence="1">
    <location>
        <begin position="1"/>
        <end position="18"/>
    </location>
</feature>
<dbReference type="PANTHER" id="PTHR24148:SF73">
    <property type="entry name" value="HET DOMAIN PROTEIN (AFU_ORTHOLOGUE AFUA_8G01020)"/>
    <property type="match status" value="1"/>
</dbReference>
<keyword evidence="4" id="KW-1185">Reference proteome</keyword>
<feature type="domain" description="Heterokaryon incompatibility" evidence="2">
    <location>
        <begin position="55"/>
        <end position="135"/>
    </location>
</feature>
<accession>A0A8E2E0Q7</accession>
<gene>
    <name evidence="3" type="ORF">K432DRAFT_446860</name>
</gene>